<evidence type="ECO:0000256" key="1">
    <source>
        <dbReference type="SAM" id="Phobius"/>
    </source>
</evidence>
<sequence>MTGNTRAENNVQPGNNGSGISGYFTETIWRPFVQSSARTSAVFIVFIVLLVGALVSTRFLDTTVSS</sequence>
<keyword evidence="1" id="KW-0812">Transmembrane</keyword>
<proteinExistence type="predicted"/>
<keyword evidence="1" id="KW-1133">Transmembrane helix</keyword>
<reference evidence="3" key="1">
    <citation type="submission" date="2013-09" db="EMBL/GenBank/DDBJ databases">
        <title>Corchorus olitorius genome sequencing.</title>
        <authorList>
            <person name="Alam M."/>
            <person name="Haque M.S."/>
            <person name="Islam M.S."/>
            <person name="Emdad E.M."/>
            <person name="Islam M.M."/>
            <person name="Ahmed B."/>
            <person name="Halim A."/>
            <person name="Hossen Q.M.M."/>
            <person name="Hossain M.Z."/>
            <person name="Ahmed R."/>
            <person name="Khan M.M."/>
            <person name="Islam R."/>
            <person name="Rashid M.M."/>
            <person name="Khan S.A."/>
            <person name="Rahman M.S."/>
            <person name="Alam M."/>
            <person name="Yahiya A.S."/>
            <person name="Khan M.S."/>
            <person name="Azam M.S."/>
            <person name="Haque T."/>
            <person name="Lashkar M.Z.H."/>
            <person name="Akhand A.I."/>
            <person name="Morshed G."/>
            <person name="Roy S."/>
            <person name="Uddin K.S."/>
            <person name="Rabeya T."/>
            <person name="Hossain A.S."/>
            <person name="Chowdhury A."/>
            <person name="Snigdha A.R."/>
            <person name="Mortoza M.S."/>
            <person name="Matin S.A."/>
            <person name="Hoque S.M.E."/>
            <person name="Islam M.K."/>
            <person name="Roy D.K."/>
            <person name="Haider R."/>
            <person name="Moosa M.M."/>
            <person name="Elias S.M."/>
            <person name="Hasan A.M."/>
            <person name="Jahan S."/>
            <person name="Shafiuddin M."/>
            <person name="Mahmood N."/>
            <person name="Shommy N.S."/>
        </authorList>
    </citation>
    <scope>NUCLEOTIDE SEQUENCE [LARGE SCALE GENOMIC DNA]</scope>
    <source>
        <strain evidence="3">cv. O-4</strain>
    </source>
</reference>
<comment type="caution">
    <text evidence="2">The sequence shown here is derived from an EMBL/GenBank/DDBJ whole genome shotgun (WGS) entry which is preliminary data.</text>
</comment>
<dbReference type="Proteomes" id="UP000187203">
    <property type="component" value="Unassembled WGS sequence"/>
</dbReference>
<name>A0A1R3JSM0_9ROSI</name>
<accession>A0A1R3JSM0</accession>
<dbReference type="AlphaFoldDB" id="A0A1R3JSM0"/>
<dbReference type="EMBL" id="AWUE01015409">
    <property type="protein sequence ID" value="OMO97846.1"/>
    <property type="molecule type" value="Genomic_DNA"/>
</dbReference>
<organism evidence="2 3">
    <name type="scientific">Corchorus olitorius</name>
    <dbReference type="NCBI Taxonomy" id="93759"/>
    <lineage>
        <taxon>Eukaryota</taxon>
        <taxon>Viridiplantae</taxon>
        <taxon>Streptophyta</taxon>
        <taxon>Embryophyta</taxon>
        <taxon>Tracheophyta</taxon>
        <taxon>Spermatophyta</taxon>
        <taxon>Magnoliopsida</taxon>
        <taxon>eudicotyledons</taxon>
        <taxon>Gunneridae</taxon>
        <taxon>Pentapetalae</taxon>
        <taxon>rosids</taxon>
        <taxon>malvids</taxon>
        <taxon>Malvales</taxon>
        <taxon>Malvaceae</taxon>
        <taxon>Grewioideae</taxon>
        <taxon>Apeibeae</taxon>
        <taxon>Corchorus</taxon>
    </lineage>
</organism>
<gene>
    <name evidence="2" type="ORF">COLO4_14314</name>
</gene>
<evidence type="ECO:0000313" key="3">
    <source>
        <dbReference type="Proteomes" id="UP000187203"/>
    </source>
</evidence>
<feature type="transmembrane region" description="Helical" evidence="1">
    <location>
        <begin position="40"/>
        <end position="60"/>
    </location>
</feature>
<evidence type="ECO:0000313" key="2">
    <source>
        <dbReference type="EMBL" id="OMO97846.1"/>
    </source>
</evidence>
<keyword evidence="3" id="KW-1185">Reference proteome</keyword>
<keyword evidence="1" id="KW-0472">Membrane</keyword>
<protein>
    <submittedName>
        <fullName evidence="2">O-glucosyltransferase rumi protein</fullName>
    </submittedName>
</protein>